<dbReference type="InterPro" id="IPR006429">
    <property type="entry name" value="Phage_lambda_portal"/>
</dbReference>
<protein>
    <submittedName>
        <fullName evidence="2">Phage portal protein, lambda family</fullName>
    </submittedName>
</protein>
<feature type="region of interest" description="Disordered" evidence="1">
    <location>
        <begin position="520"/>
        <end position="543"/>
    </location>
</feature>
<dbReference type="OrthoDB" id="622132at2"/>
<dbReference type="RefSeq" id="WP_005990013.1">
    <property type="nucleotide sequence ID" value="NZ_AECZ01000001.1"/>
</dbReference>
<organism evidence="2 3">
    <name type="scientific">Solidesulfovibrio fructosivorans JJ]</name>
    <dbReference type="NCBI Taxonomy" id="596151"/>
    <lineage>
        <taxon>Bacteria</taxon>
        <taxon>Pseudomonadati</taxon>
        <taxon>Thermodesulfobacteriota</taxon>
        <taxon>Desulfovibrionia</taxon>
        <taxon>Desulfovibrionales</taxon>
        <taxon>Desulfovibrionaceae</taxon>
        <taxon>Solidesulfovibrio</taxon>
    </lineage>
</organism>
<dbReference type="GO" id="GO:0019068">
    <property type="term" value="P:virion assembly"/>
    <property type="evidence" value="ECO:0007669"/>
    <property type="project" value="InterPro"/>
</dbReference>
<dbReference type="eggNOG" id="COG5511">
    <property type="taxonomic scope" value="Bacteria"/>
</dbReference>
<evidence type="ECO:0000313" key="3">
    <source>
        <dbReference type="Proteomes" id="UP000006250"/>
    </source>
</evidence>
<evidence type="ECO:0000313" key="2">
    <source>
        <dbReference type="EMBL" id="EFL53020.1"/>
    </source>
</evidence>
<dbReference type="NCBIfam" id="TIGR01539">
    <property type="entry name" value="portal_lambda"/>
    <property type="match status" value="1"/>
</dbReference>
<keyword evidence="3" id="KW-1185">Reference proteome</keyword>
<dbReference type="AlphaFoldDB" id="E1JR19"/>
<dbReference type="GO" id="GO:0005198">
    <property type="term" value="F:structural molecule activity"/>
    <property type="evidence" value="ECO:0007669"/>
    <property type="project" value="InterPro"/>
</dbReference>
<dbReference type="Pfam" id="PF05136">
    <property type="entry name" value="Phage_portal_2"/>
    <property type="match status" value="1"/>
</dbReference>
<reference evidence="2 3" key="1">
    <citation type="submission" date="2010-08" db="EMBL/GenBank/DDBJ databases">
        <title>The draft genome of Desulfovibrio fructosovorans JJ.</title>
        <authorList>
            <consortium name="US DOE Joint Genome Institute (JGI-PGF)"/>
            <person name="Lucas S."/>
            <person name="Copeland A."/>
            <person name="Lapidus A."/>
            <person name="Cheng J.-F."/>
            <person name="Bruce D."/>
            <person name="Goodwin L."/>
            <person name="Pitluck S."/>
            <person name="Land M.L."/>
            <person name="Hauser L."/>
            <person name="Chang Y.-J."/>
            <person name="Jeffries C."/>
            <person name="Wall J.D."/>
            <person name="Stahl D.A."/>
            <person name="Arkin A.P."/>
            <person name="Dehal P."/>
            <person name="Stolyar S.M."/>
            <person name="Hazen T.C."/>
            <person name="Woyke T.J."/>
        </authorList>
    </citation>
    <scope>NUCLEOTIDE SEQUENCE [LARGE SCALE GENOMIC DNA]</scope>
    <source>
        <strain evidence="2 3">JJ</strain>
    </source>
</reference>
<dbReference type="STRING" id="596151.DesfrDRAFT_0068"/>
<comment type="caution">
    <text evidence="2">The sequence shown here is derived from an EMBL/GenBank/DDBJ whole genome shotgun (WGS) entry which is preliminary data.</text>
</comment>
<evidence type="ECO:0000256" key="1">
    <source>
        <dbReference type="SAM" id="MobiDB-lite"/>
    </source>
</evidence>
<proteinExistence type="predicted"/>
<name>E1JR19_SOLFR</name>
<sequence>MSAGNWIDRVIGYISPERGLRRVRARAGMEALGGMIQGVRRTAASREGTLANFQPLRLNSYTVERDADRIRDRAEALVASDGLAASCINSLALNIVGSGLQPQSTPDVAALGIDDDAAYRFAESAEKAWKTWCREADAAGDNHFNDIQHQLMQAQLGLGEFVQIPVWLTDPNRHFGLALQTVHPSRLRTPSDKQADPHIRRGIEIGDYGRPVAYWLAEPPDNRPVAGLSSAYFRRVPRMVAHRWGCFHRRNWGGPESLRGDSLLAPAMKMIADLSAYADSELVGAVIAANLTVFMESANLGPMELSPIGLDGSKKAGDANGYPKAVQAGTIVTGRPGDKPHLLANPRPSDSFDPFYSRMSKLVTASTGQSLGIVTKDFSQSNYSSARAELLEAGKLHVLEQDRFVRGYLQCLYEMVLEEAYWRGMLAIPSGKPDFYQGRYAWCSSYWTRPPRGQIDIVKERKGEEIGLKNFTDCHSDILSSRGTDVETMGRKIARDWETLKRLLPPEILAMFFNSLGSNANTSPSEDVSPKQNDEQQPQEDAA</sequence>
<dbReference type="Proteomes" id="UP000006250">
    <property type="component" value="Unassembled WGS sequence"/>
</dbReference>
<gene>
    <name evidence="2" type="ORF">DesfrDRAFT_0068</name>
</gene>
<dbReference type="EMBL" id="AECZ01000001">
    <property type="protein sequence ID" value="EFL53020.1"/>
    <property type="molecule type" value="Genomic_DNA"/>
</dbReference>
<accession>E1JR19</accession>